<dbReference type="EMBL" id="AP022570">
    <property type="protein sequence ID" value="BBX50218.1"/>
    <property type="molecule type" value="Genomic_DNA"/>
</dbReference>
<evidence type="ECO:0000259" key="11">
    <source>
        <dbReference type="Pfam" id="PF00535"/>
    </source>
</evidence>
<keyword evidence="4 12" id="KW-0808">Transferase</keyword>
<evidence type="ECO:0000256" key="8">
    <source>
        <dbReference type="ARBA" id="ARBA00038120"/>
    </source>
</evidence>
<keyword evidence="2" id="KW-1003">Cell membrane</keyword>
<feature type="region of interest" description="Disordered" evidence="10">
    <location>
        <begin position="206"/>
        <end position="240"/>
    </location>
</feature>
<evidence type="ECO:0000256" key="6">
    <source>
        <dbReference type="ARBA" id="ARBA00037281"/>
    </source>
</evidence>
<dbReference type="PANTHER" id="PTHR43646">
    <property type="entry name" value="GLYCOSYLTRANSFERASE"/>
    <property type="match status" value="1"/>
</dbReference>
<comment type="similarity">
    <text evidence="8">Belongs to the glycosyltransferase 2 family. CrtQ subfamily.</text>
</comment>
<keyword evidence="5" id="KW-0472">Membrane</keyword>
<protein>
    <recommendedName>
        <fullName evidence="9">4,4'-diaponeurosporenoate glycosyltransferase</fullName>
    </recommendedName>
</protein>
<evidence type="ECO:0000256" key="7">
    <source>
        <dbReference type="ARBA" id="ARBA00037904"/>
    </source>
</evidence>
<comment type="function">
    <text evidence="6">Catalyzes the glycosylation of 4,4'-diaponeurosporenoate, i.e. the esterification of glucose at the C1'' position with the carboxyl group of 4,4'-diaponeurosporenic acid, to form glycosyl-4,4'-diaponeurosporenoate. This is a step in the biosynthesis of staphyloxanthin, an orange pigment present in most staphylococci strains.</text>
</comment>
<dbReference type="SUPFAM" id="SSF53448">
    <property type="entry name" value="Nucleotide-diphospho-sugar transferases"/>
    <property type="match status" value="1"/>
</dbReference>
<gene>
    <name evidence="12" type="ORF">MPOR_12440</name>
</gene>
<dbReference type="GO" id="GO:0005886">
    <property type="term" value="C:plasma membrane"/>
    <property type="evidence" value="ECO:0007669"/>
    <property type="project" value="UniProtKB-SubCell"/>
</dbReference>
<name>A0A6N4V861_9MYCO</name>
<evidence type="ECO:0000313" key="12">
    <source>
        <dbReference type="EMBL" id="BBX50218.1"/>
    </source>
</evidence>
<dbReference type="Pfam" id="PF00535">
    <property type="entry name" value="Glycos_transf_2"/>
    <property type="match status" value="1"/>
</dbReference>
<comment type="subcellular location">
    <subcellularLocation>
        <location evidence="1">Cell membrane</location>
    </subcellularLocation>
</comment>
<evidence type="ECO:0000313" key="13">
    <source>
        <dbReference type="Proteomes" id="UP000466785"/>
    </source>
</evidence>
<evidence type="ECO:0000256" key="10">
    <source>
        <dbReference type="SAM" id="MobiDB-lite"/>
    </source>
</evidence>
<reference evidence="12 13" key="1">
    <citation type="journal article" date="2019" name="Emerg. Microbes Infect.">
        <title>Comprehensive subspecies identification of 175 nontuberculous mycobacteria species based on 7547 genomic profiles.</title>
        <authorList>
            <person name="Matsumoto Y."/>
            <person name="Kinjo T."/>
            <person name="Motooka D."/>
            <person name="Nabeya D."/>
            <person name="Jung N."/>
            <person name="Uechi K."/>
            <person name="Horii T."/>
            <person name="Iida T."/>
            <person name="Fujita J."/>
            <person name="Nakamura S."/>
        </authorList>
    </citation>
    <scope>NUCLEOTIDE SEQUENCE [LARGE SCALE GENOMIC DNA]</scope>
    <source>
        <strain evidence="12 13">JCM 12603</strain>
    </source>
</reference>
<sequence length="240" mass="25642">MVPAHNEFAHLPQCLRALTTAALCTPTPVTIVVVLDSCDDGSERLAARYGTDVHFVSLDAGNVGAARAAGFDYARSLDDSLDDDGSAPETTWYATTDADSVVDADWLLRMTDPQRHGGADMVLGVVRVPVWRNFPAKVARRYLRAYRGDGAGHDHVHGANMGFRADAYWQVGGFRALATGEDVELVSRFEAAGLRIDRDAQLSVATSDRREGRAPSGFAQHLRSLSGPAGSDRNASGAAS</sequence>
<dbReference type="InterPro" id="IPR029044">
    <property type="entry name" value="Nucleotide-diphossugar_trans"/>
</dbReference>
<evidence type="ECO:0000256" key="4">
    <source>
        <dbReference type="ARBA" id="ARBA00022679"/>
    </source>
</evidence>
<proteinExistence type="inferred from homology"/>
<dbReference type="Proteomes" id="UP000466785">
    <property type="component" value="Chromosome"/>
</dbReference>
<evidence type="ECO:0000256" key="1">
    <source>
        <dbReference type="ARBA" id="ARBA00004236"/>
    </source>
</evidence>
<dbReference type="AlphaFoldDB" id="A0A6N4V861"/>
<feature type="domain" description="Glycosyltransferase 2-like" evidence="11">
    <location>
        <begin position="2"/>
        <end position="171"/>
    </location>
</feature>
<dbReference type="KEGG" id="mpof:MPOR_12440"/>
<comment type="pathway">
    <text evidence="7">Carotenoid biosynthesis; staphyloxanthin biosynthesis; staphyloxanthin from farnesyl diphosphate: step 4/5.</text>
</comment>
<accession>A0A6N4V861</accession>
<evidence type="ECO:0000256" key="5">
    <source>
        <dbReference type="ARBA" id="ARBA00023136"/>
    </source>
</evidence>
<dbReference type="GO" id="GO:0016757">
    <property type="term" value="F:glycosyltransferase activity"/>
    <property type="evidence" value="ECO:0007669"/>
    <property type="project" value="UniProtKB-KW"/>
</dbReference>
<evidence type="ECO:0000256" key="2">
    <source>
        <dbReference type="ARBA" id="ARBA00022475"/>
    </source>
</evidence>
<dbReference type="PANTHER" id="PTHR43646:SF2">
    <property type="entry name" value="GLYCOSYLTRANSFERASE 2-LIKE DOMAIN-CONTAINING PROTEIN"/>
    <property type="match status" value="1"/>
</dbReference>
<evidence type="ECO:0000256" key="3">
    <source>
        <dbReference type="ARBA" id="ARBA00022676"/>
    </source>
</evidence>
<dbReference type="Gene3D" id="3.90.550.10">
    <property type="entry name" value="Spore Coat Polysaccharide Biosynthesis Protein SpsA, Chain A"/>
    <property type="match status" value="1"/>
</dbReference>
<organism evidence="12 13">
    <name type="scientific">Mycolicibacterium poriferae</name>
    <dbReference type="NCBI Taxonomy" id="39694"/>
    <lineage>
        <taxon>Bacteria</taxon>
        <taxon>Bacillati</taxon>
        <taxon>Actinomycetota</taxon>
        <taxon>Actinomycetes</taxon>
        <taxon>Mycobacteriales</taxon>
        <taxon>Mycobacteriaceae</taxon>
        <taxon>Mycolicibacterium</taxon>
    </lineage>
</organism>
<keyword evidence="3" id="KW-0328">Glycosyltransferase</keyword>
<evidence type="ECO:0000256" key="9">
    <source>
        <dbReference type="ARBA" id="ARBA00040345"/>
    </source>
</evidence>
<dbReference type="InterPro" id="IPR001173">
    <property type="entry name" value="Glyco_trans_2-like"/>
</dbReference>
<keyword evidence="13" id="KW-1185">Reference proteome</keyword>